<dbReference type="AlphaFoldDB" id="A0A9D4T720"/>
<dbReference type="EMBL" id="JABSTV010001246">
    <property type="protein sequence ID" value="KAH7975868.1"/>
    <property type="molecule type" value="Genomic_DNA"/>
</dbReference>
<evidence type="ECO:0000313" key="2">
    <source>
        <dbReference type="Proteomes" id="UP000821837"/>
    </source>
</evidence>
<evidence type="ECO:0000313" key="1">
    <source>
        <dbReference type="EMBL" id="KAH7975868.1"/>
    </source>
</evidence>
<proteinExistence type="predicted"/>
<gene>
    <name evidence="1" type="ORF">HPB52_006371</name>
</gene>
<sequence>MGTTRDGGMMQVGILRDSGIYIKLERLVNGKDFVIYGDPAYPLLPLIMKPYGG</sequence>
<protein>
    <recommendedName>
        <fullName evidence="3">DDE Tnp4 domain-containing protein</fullName>
    </recommendedName>
</protein>
<keyword evidence="2" id="KW-1185">Reference proteome</keyword>
<comment type="caution">
    <text evidence="1">The sequence shown here is derived from an EMBL/GenBank/DDBJ whole genome shotgun (WGS) entry which is preliminary data.</text>
</comment>
<accession>A0A9D4T720</accession>
<name>A0A9D4T720_RHISA</name>
<reference evidence="1" key="2">
    <citation type="submission" date="2021-09" db="EMBL/GenBank/DDBJ databases">
        <authorList>
            <person name="Jia N."/>
            <person name="Wang J."/>
            <person name="Shi W."/>
            <person name="Du L."/>
            <person name="Sun Y."/>
            <person name="Zhan W."/>
            <person name="Jiang J."/>
            <person name="Wang Q."/>
            <person name="Zhang B."/>
            <person name="Ji P."/>
            <person name="Sakyi L.B."/>
            <person name="Cui X."/>
            <person name="Yuan T."/>
            <person name="Jiang B."/>
            <person name="Yang W."/>
            <person name="Lam T.T.-Y."/>
            <person name="Chang Q."/>
            <person name="Ding S."/>
            <person name="Wang X."/>
            <person name="Zhu J."/>
            <person name="Ruan X."/>
            <person name="Zhao L."/>
            <person name="Wei J."/>
            <person name="Que T."/>
            <person name="Du C."/>
            <person name="Cheng J."/>
            <person name="Dai P."/>
            <person name="Han X."/>
            <person name="Huang E."/>
            <person name="Gao Y."/>
            <person name="Liu J."/>
            <person name="Shao H."/>
            <person name="Ye R."/>
            <person name="Li L."/>
            <person name="Wei W."/>
            <person name="Wang X."/>
            <person name="Wang C."/>
            <person name="Huo Q."/>
            <person name="Li W."/>
            <person name="Guo W."/>
            <person name="Chen H."/>
            <person name="Chen S."/>
            <person name="Zhou L."/>
            <person name="Zhou L."/>
            <person name="Ni X."/>
            <person name="Tian J."/>
            <person name="Zhou Y."/>
            <person name="Sheng Y."/>
            <person name="Liu T."/>
            <person name="Pan Y."/>
            <person name="Xia L."/>
            <person name="Li J."/>
            <person name="Zhao F."/>
            <person name="Cao W."/>
        </authorList>
    </citation>
    <scope>NUCLEOTIDE SEQUENCE</scope>
    <source>
        <strain evidence="1">Rsan-2018</strain>
        <tissue evidence="1">Larvae</tissue>
    </source>
</reference>
<reference evidence="1" key="1">
    <citation type="journal article" date="2020" name="Cell">
        <title>Large-Scale Comparative Analyses of Tick Genomes Elucidate Their Genetic Diversity and Vector Capacities.</title>
        <authorList>
            <consortium name="Tick Genome and Microbiome Consortium (TIGMIC)"/>
            <person name="Jia N."/>
            <person name="Wang J."/>
            <person name="Shi W."/>
            <person name="Du L."/>
            <person name="Sun Y."/>
            <person name="Zhan W."/>
            <person name="Jiang J.F."/>
            <person name="Wang Q."/>
            <person name="Zhang B."/>
            <person name="Ji P."/>
            <person name="Bell-Sakyi L."/>
            <person name="Cui X.M."/>
            <person name="Yuan T.T."/>
            <person name="Jiang B.G."/>
            <person name="Yang W.F."/>
            <person name="Lam T.T."/>
            <person name="Chang Q.C."/>
            <person name="Ding S.J."/>
            <person name="Wang X.J."/>
            <person name="Zhu J.G."/>
            <person name="Ruan X.D."/>
            <person name="Zhao L."/>
            <person name="Wei J.T."/>
            <person name="Ye R.Z."/>
            <person name="Que T.C."/>
            <person name="Du C.H."/>
            <person name="Zhou Y.H."/>
            <person name="Cheng J.X."/>
            <person name="Dai P.F."/>
            <person name="Guo W.B."/>
            <person name="Han X.H."/>
            <person name="Huang E.J."/>
            <person name="Li L.F."/>
            <person name="Wei W."/>
            <person name="Gao Y.C."/>
            <person name="Liu J.Z."/>
            <person name="Shao H.Z."/>
            <person name="Wang X."/>
            <person name="Wang C.C."/>
            <person name="Yang T.C."/>
            <person name="Huo Q.B."/>
            <person name="Li W."/>
            <person name="Chen H.Y."/>
            <person name="Chen S.E."/>
            <person name="Zhou L.G."/>
            <person name="Ni X.B."/>
            <person name="Tian J.H."/>
            <person name="Sheng Y."/>
            <person name="Liu T."/>
            <person name="Pan Y.S."/>
            <person name="Xia L.Y."/>
            <person name="Li J."/>
            <person name="Zhao F."/>
            <person name="Cao W.C."/>
        </authorList>
    </citation>
    <scope>NUCLEOTIDE SEQUENCE</scope>
    <source>
        <strain evidence="1">Rsan-2018</strain>
    </source>
</reference>
<organism evidence="1 2">
    <name type="scientific">Rhipicephalus sanguineus</name>
    <name type="common">Brown dog tick</name>
    <name type="synonym">Ixodes sanguineus</name>
    <dbReference type="NCBI Taxonomy" id="34632"/>
    <lineage>
        <taxon>Eukaryota</taxon>
        <taxon>Metazoa</taxon>
        <taxon>Ecdysozoa</taxon>
        <taxon>Arthropoda</taxon>
        <taxon>Chelicerata</taxon>
        <taxon>Arachnida</taxon>
        <taxon>Acari</taxon>
        <taxon>Parasitiformes</taxon>
        <taxon>Ixodida</taxon>
        <taxon>Ixodoidea</taxon>
        <taxon>Ixodidae</taxon>
        <taxon>Rhipicephalinae</taxon>
        <taxon>Rhipicephalus</taxon>
        <taxon>Rhipicephalus</taxon>
    </lineage>
</organism>
<dbReference type="Proteomes" id="UP000821837">
    <property type="component" value="Chromosome 10"/>
</dbReference>
<evidence type="ECO:0008006" key="3">
    <source>
        <dbReference type="Google" id="ProtNLM"/>
    </source>
</evidence>